<dbReference type="PROSITE" id="PS51831">
    <property type="entry name" value="HD"/>
    <property type="match status" value="1"/>
</dbReference>
<gene>
    <name evidence="3" type="ORF">SAMN02910291_01903</name>
</gene>
<dbReference type="PROSITE" id="PS51832">
    <property type="entry name" value="HD_GYP"/>
    <property type="match status" value="1"/>
</dbReference>
<dbReference type="EMBL" id="FPIW01000035">
    <property type="protein sequence ID" value="SFW57236.1"/>
    <property type="molecule type" value="Genomic_DNA"/>
</dbReference>
<dbReference type="NCBIfam" id="TIGR00277">
    <property type="entry name" value="HDIG"/>
    <property type="match status" value="1"/>
</dbReference>
<dbReference type="Proteomes" id="UP000182680">
    <property type="component" value="Unassembled WGS sequence"/>
</dbReference>
<evidence type="ECO:0000313" key="4">
    <source>
        <dbReference type="Proteomes" id="UP000182680"/>
    </source>
</evidence>
<dbReference type="InterPro" id="IPR021812">
    <property type="entry name" value="DUF3391"/>
</dbReference>
<feature type="domain" description="HD" evidence="1">
    <location>
        <begin position="152"/>
        <end position="275"/>
    </location>
</feature>
<dbReference type="PANTHER" id="PTHR43155">
    <property type="entry name" value="CYCLIC DI-GMP PHOSPHODIESTERASE PA4108-RELATED"/>
    <property type="match status" value="1"/>
</dbReference>
<evidence type="ECO:0000259" key="2">
    <source>
        <dbReference type="PROSITE" id="PS51832"/>
    </source>
</evidence>
<dbReference type="RefSeq" id="WP_072312065.1">
    <property type="nucleotide sequence ID" value="NZ_FPIW01000035.1"/>
</dbReference>
<dbReference type="Pfam" id="PF13487">
    <property type="entry name" value="HD_5"/>
    <property type="match status" value="1"/>
</dbReference>
<name>A0AA94L2N5_DESDE</name>
<dbReference type="PANTHER" id="PTHR43155:SF2">
    <property type="entry name" value="CYCLIC DI-GMP PHOSPHODIESTERASE PA4108"/>
    <property type="match status" value="1"/>
</dbReference>
<proteinExistence type="predicted"/>
<dbReference type="Gene3D" id="1.10.3210.10">
    <property type="entry name" value="Hypothetical protein af1432"/>
    <property type="match status" value="1"/>
</dbReference>
<reference evidence="4" key="1">
    <citation type="submission" date="2016-11" db="EMBL/GenBank/DDBJ databases">
        <authorList>
            <person name="Jaros S."/>
            <person name="Januszkiewicz K."/>
            <person name="Wedrychowicz H."/>
        </authorList>
    </citation>
    <scope>NUCLEOTIDE SEQUENCE [LARGE SCALE GENOMIC DNA]</scope>
    <source>
        <strain evidence="4">DSM 7057</strain>
    </source>
</reference>
<dbReference type="SUPFAM" id="SSF109604">
    <property type="entry name" value="HD-domain/PDEase-like"/>
    <property type="match status" value="1"/>
</dbReference>
<feature type="domain" description="HD-GYP" evidence="2">
    <location>
        <begin position="128"/>
        <end position="326"/>
    </location>
</feature>
<dbReference type="AlphaFoldDB" id="A0AA94L2N5"/>
<accession>A0AA94L2N5</accession>
<dbReference type="InterPro" id="IPR006674">
    <property type="entry name" value="HD_domain"/>
</dbReference>
<sequence>MASVKITVADIVPGMYLVNPGLSWIKAPLVYMEEGLITSREEIDHIISQGYTEAYHDPSRFRQMDELVTAQEEDVWPDPKAPLVSLDEETPKATAIYADSFDHVRSLMQAAQGGAIDVAASQPYVESIVNSLNRNVDALVSLSKLKSSDEYTFTHSVNVTIFAVAYAHYLGLPEEKLHLVGMAGLFHDFGKAFIPQEILNAPRRLTPNEQEIMQSHVILGYNQLKKADNMPPEVLQAVAQHHEKHNGTGYPYRLAGKKIGIYGRILSVSDNYDALSAKRVYKTPMPANVALAVMYKMRGQAWAPGYVERFIKMMGIYPVGTPVQLSSGEQGIVCRSNPSFPAQPCVIIAFDPLGRSISPAFLDLSKEHGLEIERSLTGIDAEKMDITALLSQAWQ</sequence>
<evidence type="ECO:0000259" key="1">
    <source>
        <dbReference type="PROSITE" id="PS51831"/>
    </source>
</evidence>
<dbReference type="InterPro" id="IPR006675">
    <property type="entry name" value="HDIG_dom"/>
</dbReference>
<protein>
    <submittedName>
        <fullName evidence="3">HDIG domain-containing protein</fullName>
    </submittedName>
</protein>
<comment type="caution">
    <text evidence="3">The sequence shown here is derived from an EMBL/GenBank/DDBJ whole genome shotgun (WGS) entry which is preliminary data.</text>
</comment>
<evidence type="ECO:0000313" key="3">
    <source>
        <dbReference type="EMBL" id="SFW57236.1"/>
    </source>
</evidence>
<dbReference type="InterPro" id="IPR037522">
    <property type="entry name" value="HD_GYP_dom"/>
</dbReference>
<dbReference type="InterPro" id="IPR003607">
    <property type="entry name" value="HD/PDEase_dom"/>
</dbReference>
<dbReference type="CDD" id="cd00077">
    <property type="entry name" value="HDc"/>
    <property type="match status" value="1"/>
</dbReference>
<dbReference type="SMART" id="SM00471">
    <property type="entry name" value="HDc"/>
    <property type="match status" value="1"/>
</dbReference>
<organism evidence="3 4">
    <name type="scientific">Desulfovibrio desulfuricans</name>
    <dbReference type="NCBI Taxonomy" id="876"/>
    <lineage>
        <taxon>Bacteria</taxon>
        <taxon>Pseudomonadati</taxon>
        <taxon>Thermodesulfobacteriota</taxon>
        <taxon>Desulfovibrionia</taxon>
        <taxon>Desulfovibrionales</taxon>
        <taxon>Desulfovibrionaceae</taxon>
        <taxon>Desulfovibrio</taxon>
    </lineage>
</organism>
<dbReference type="Pfam" id="PF11871">
    <property type="entry name" value="DUF3391"/>
    <property type="match status" value="1"/>
</dbReference>